<evidence type="ECO:0000313" key="12">
    <source>
        <dbReference type="Proteomes" id="UP001530315"/>
    </source>
</evidence>
<dbReference type="CDD" id="cd18787">
    <property type="entry name" value="SF2_C_DEAD"/>
    <property type="match status" value="1"/>
</dbReference>
<dbReference type="Gene3D" id="3.40.50.300">
    <property type="entry name" value="P-loop containing nucleotide triphosphate hydrolases"/>
    <property type="match status" value="2"/>
</dbReference>
<evidence type="ECO:0000256" key="4">
    <source>
        <dbReference type="ARBA" id="ARBA00022806"/>
    </source>
</evidence>
<dbReference type="GO" id="GO:0003724">
    <property type="term" value="F:RNA helicase activity"/>
    <property type="evidence" value="ECO:0007669"/>
    <property type="project" value="UniProtKB-EC"/>
</dbReference>
<dbReference type="InterPro" id="IPR027417">
    <property type="entry name" value="P-loop_NTPase"/>
</dbReference>
<evidence type="ECO:0000256" key="1">
    <source>
        <dbReference type="ARBA" id="ARBA00012552"/>
    </source>
</evidence>
<accession>A0ABD3Q7M4</accession>
<feature type="short sequence motif" description="Q motif" evidence="6">
    <location>
        <begin position="337"/>
        <end position="365"/>
    </location>
</feature>
<dbReference type="Pfam" id="PF00271">
    <property type="entry name" value="Helicase_C"/>
    <property type="match status" value="1"/>
</dbReference>
<keyword evidence="2" id="KW-0547">Nucleotide-binding</keyword>
<dbReference type="SUPFAM" id="SSF52540">
    <property type="entry name" value="P-loop containing nucleoside triphosphate hydrolases"/>
    <property type="match status" value="1"/>
</dbReference>
<feature type="compositionally biased region" description="Acidic residues" evidence="7">
    <location>
        <begin position="149"/>
        <end position="162"/>
    </location>
</feature>
<dbReference type="EC" id="3.6.4.13" evidence="1"/>
<evidence type="ECO:0000256" key="5">
    <source>
        <dbReference type="ARBA" id="ARBA00022840"/>
    </source>
</evidence>
<feature type="compositionally biased region" description="Acidic residues" evidence="7">
    <location>
        <begin position="777"/>
        <end position="793"/>
    </location>
</feature>
<evidence type="ECO:0000256" key="2">
    <source>
        <dbReference type="ARBA" id="ARBA00022741"/>
    </source>
</evidence>
<dbReference type="SMART" id="SM00487">
    <property type="entry name" value="DEXDc"/>
    <property type="match status" value="1"/>
</dbReference>
<keyword evidence="4" id="KW-0347">Helicase</keyword>
<gene>
    <name evidence="11" type="ORF">ACHAW5_007850</name>
</gene>
<dbReference type="InterPro" id="IPR011545">
    <property type="entry name" value="DEAD/DEAH_box_helicase_dom"/>
</dbReference>
<dbReference type="PROSITE" id="PS51192">
    <property type="entry name" value="HELICASE_ATP_BIND_1"/>
    <property type="match status" value="1"/>
</dbReference>
<organism evidence="11 12">
    <name type="scientific">Stephanodiscus triporus</name>
    <dbReference type="NCBI Taxonomy" id="2934178"/>
    <lineage>
        <taxon>Eukaryota</taxon>
        <taxon>Sar</taxon>
        <taxon>Stramenopiles</taxon>
        <taxon>Ochrophyta</taxon>
        <taxon>Bacillariophyta</taxon>
        <taxon>Coscinodiscophyceae</taxon>
        <taxon>Thalassiosirophycidae</taxon>
        <taxon>Stephanodiscales</taxon>
        <taxon>Stephanodiscaceae</taxon>
        <taxon>Stephanodiscus</taxon>
    </lineage>
</organism>
<dbReference type="InterPro" id="IPR001650">
    <property type="entry name" value="Helicase_C-like"/>
</dbReference>
<feature type="compositionally biased region" description="Low complexity" evidence="7">
    <location>
        <begin position="188"/>
        <end position="199"/>
    </location>
</feature>
<evidence type="ECO:0000259" key="10">
    <source>
        <dbReference type="PROSITE" id="PS51195"/>
    </source>
</evidence>
<protein>
    <recommendedName>
        <fullName evidence="1">RNA helicase</fullName>
        <ecNumber evidence="1">3.6.4.13</ecNumber>
    </recommendedName>
</protein>
<evidence type="ECO:0000256" key="3">
    <source>
        <dbReference type="ARBA" id="ARBA00022801"/>
    </source>
</evidence>
<keyword evidence="3" id="KW-0378">Hydrolase</keyword>
<feature type="compositionally biased region" description="Polar residues" evidence="7">
    <location>
        <begin position="65"/>
        <end position="74"/>
    </location>
</feature>
<dbReference type="Proteomes" id="UP001530315">
    <property type="component" value="Unassembled WGS sequence"/>
</dbReference>
<feature type="domain" description="Helicase ATP-binding" evidence="8">
    <location>
        <begin position="368"/>
        <end position="547"/>
    </location>
</feature>
<feature type="region of interest" description="Disordered" evidence="7">
    <location>
        <begin position="776"/>
        <end position="806"/>
    </location>
</feature>
<evidence type="ECO:0000256" key="7">
    <source>
        <dbReference type="SAM" id="MobiDB-lite"/>
    </source>
</evidence>
<keyword evidence="12" id="KW-1185">Reference proteome</keyword>
<feature type="domain" description="Helicase C-terminal" evidence="9">
    <location>
        <begin position="558"/>
        <end position="724"/>
    </location>
</feature>
<proteinExistence type="predicted"/>
<keyword evidence="5" id="KW-0067">ATP-binding</keyword>
<feature type="compositionally biased region" description="Basic and acidic residues" evidence="7">
    <location>
        <begin position="47"/>
        <end position="59"/>
    </location>
</feature>
<feature type="region of interest" description="Disordered" evidence="7">
    <location>
        <begin position="33"/>
        <end position="75"/>
    </location>
</feature>
<sequence length="953" mass="103215">MTAAVNNLVGEGSTEEGVDDALDAFMMRLEAGDAVADDDDAGSGGPSDKKEGPTADDQRRKRSKPSSYIDSSGSMVRMARTSVKADIRAMSNVPVAATSSLSVRKTAINAATTLETATTTAATANYTYSDWESDAPATPYNENSQGGNETEDQETDDDEEEELARRALIDALKRSAPLPEAAVAVMSNGGRNNNNNNNGEDGDDEYETKSEVRSEKQRREDAVKQLSLEAERLRRQTHVAVDVGRMYNDGEGGVMEEAERTLAALTAAPDALEVLAEMNKKKELRSVDHESVDYLPVRKNLYIVPRSLAALTPTDVAERRARLGVKVRGKGAPAPVSKFSEAGLSERILSVLEKKGISDPFPVQAQCLPCIMAGRDVIGIAKTGSGKTLAFVLPMLRHILDQPPLAPNETGPIGLILAPARELAYQIHVVCKGLTKFLGLKSTAVYGGAGVAEQIGDLKRGTHILCATPGRLIDILTMQSGKLISLQRVSMVCLDESDRAFDMGFEPQISAILSAVRPDRQMVMFSATFPKAVENLAKKSLRSPLEIIVGGRSVASDSVDQYAELVEEEDKFLRLLQILGEHADGEKKVIVFVGRQEQADSLFEQLTRCGYSSLSIHGGMDQEDRDSNMSDFKRADGPQLLVATSVAGRGLDVPSCGCVVNYSAPNHLEDYVHRVGRTGRASNRGVAYTFVNSTDEAKFAPIVVRALIEAGHSKNLSQELKDLSESFKEKVAKGEARWANSGYQGKGYSYDSSEISDAQKLAQMEKRQALIEAGLLDPDEEEAKGQDQDDYVDSGEAGAKGRPAASGIRKKDAVGMLANVSADVLTIPGMREALMKKAGMLPVDDGPTSMGENHFLEELEINDYPQQARWKVTQKETTSRLQDEFQTAVTLKGQYIESGKTPAEGERKLYLHLEAQSSQILQNCILEIKRLLNEETLRVGARSSGGGGRYSVL</sequence>
<feature type="compositionally biased region" description="Basic and acidic residues" evidence="7">
    <location>
        <begin position="207"/>
        <end position="220"/>
    </location>
</feature>
<dbReference type="InterPro" id="IPR056149">
    <property type="entry name" value="PRP5/DDX46/KHDC4_KH"/>
</dbReference>
<evidence type="ECO:0000259" key="8">
    <source>
        <dbReference type="PROSITE" id="PS51192"/>
    </source>
</evidence>
<reference evidence="11 12" key="1">
    <citation type="submission" date="2024-10" db="EMBL/GenBank/DDBJ databases">
        <title>Updated reference genomes for cyclostephanoid diatoms.</title>
        <authorList>
            <person name="Roberts W.R."/>
            <person name="Alverson A.J."/>
        </authorList>
    </citation>
    <scope>NUCLEOTIDE SEQUENCE [LARGE SCALE GENOMIC DNA]</scope>
    <source>
        <strain evidence="11 12">AJA276-08</strain>
    </source>
</reference>
<evidence type="ECO:0000259" key="9">
    <source>
        <dbReference type="PROSITE" id="PS51194"/>
    </source>
</evidence>
<dbReference type="InterPro" id="IPR014001">
    <property type="entry name" value="Helicase_ATP-bd"/>
</dbReference>
<evidence type="ECO:0000256" key="6">
    <source>
        <dbReference type="PROSITE-ProRule" id="PRU00552"/>
    </source>
</evidence>
<comment type="caution">
    <text evidence="11">The sequence shown here is derived from an EMBL/GenBank/DDBJ whole genome shotgun (WGS) entry which is preliminary data.</text>
</comment>
<dbReference type="Pfam" id="PF23469">
    <property type="entry name" value="KH_12"/>
    <property type="match status" value="1"/>
</dbReference>
<dbReference type="InterPro" id="IPR014014">
    <property type="entry name" value="RNA_helicase_DEAD_Q_motif"/>
</dbReference>
<evidence type="ECO:0000313" key="11">
    <source>
        <dbReference type="EMBL" id="KAL3796067.1"/>
    </source>
</evidence>
<dbReference type="GO" id="GO:0016787">
    <property type="term" value="F:hydrolase activity"/>
    <property type="evidence" value="ECO:0007669"/>
    <property type="project" value="UniProtKB-KW"/>
</dbReference>
<dbReference type="PROSITE" id="PS51195">
    <property type="entry name" value="Q_MOTIF"/>
    <property type="match status" value="1"/>
</dbReference>
<feature type="domain" description="DEAD-box RNA helicase Q" evidence="10">
    <location>
        <begin position="337"/>
        <end position="365"/>
    </location>
</feature>
<feature type="region of interest" description="Disordered" evidence="7">
    <location>
        <begin position="128"/>
        <end position="162"/>
    </location>
</feature>
<feature type="region of interest" description="Disordered" evidence="7">
    <location>
        <begin position="1"/>
        <end position="20"/>
    </location>
</feature>
<feature type="region of interest" description="Disordered" evidence="7">
    <location>
        <begin position="186"/>
        <end position="220"/>
    </location>
</feature>
<name>A0ABD3Q7M4_9STRA</name>
<dbReference type="SMART" id="SM00490">
    <property type="entry name" value="HELICc"/>
    <property type="match status" value="1"/>
</dbReference>
<dbReference type="EMBL" id="JALLAZ020000400">
    <property type="protein sequence ID" value="KAL3796067.1"/>
    <property type="molecule type" value="Genomic_DNA"/>
</dbReference>
<dbReference type="PROSITE" id="PS51194">
    <property type="entry name" value="HELICASE_CTER"/>
    <property type="match status" value="1"/>
</dbReference>
<dbReference type="GO" id="GO:0005524">
    <property type="term" value="F:ATP binding"/>
    <property type="evidence" value="ECO:0007669"/>
    <property type="project" value="UniProtKB-KW"/>
</dbReference>
<dbReference type="PANTHER" id="PTHR47958">
    <property type="entry name" value="ATP-DEPENDENT RNA HELICASE DBP3"/>
    <property type="match status" value="1"/>
</dbReference>
<dbReference type="AlphaFoldDB" id="A0ABD3Q7M4"/>
<dbReference type="Pfam" id="PF00270">
    <property type="entry name" value="DEAD"/>
    <property type="match status" value="1"/>
</dbReference>